<feature type="region of interest" description="Disordered" evidence="2">
    <location>
        <begin position="1"/>
        <end position="26"/>
    </location>
</feature>
<dbReference type="EMBL" id="CP149822">
    <property type="protein sequence ID" value="WZN42706.1"/>
    <property type="molecule type" value="Genomic_DNA"/>
</dbReference>
<dbReference type="PROSITE" id="PS50966">
    <property type="entry name" value="ZF_SWIM"/>
    <property type="match status" value="1"/>
</dbReference>
<organism evidence="4 5">
    <name type="scientific">Chitinophaga pollutisoli</name>
    <dbReference type="NCBI Taxonomy" id="3133966"/>
    <lineage>
        <taxon>Bacteria</taxon>
        <taxon>Pseudomonadati</taxon>
        <taxon>Bacteroidota</taxon>
        <taxon>Chitinophagia</taxon>
        <taxon>Chitinophagales</taxon>
        <taxon>Chitinophagaceae</taxon>
        <taxon>Chitinophaga</taxon>
    </lineage>
</organism>
<dbReference type="InterPro" id="IPR007527">
    <property type="entry name" value="Znf_SWIM"/>
</dbReference>
<keyword evidence="1" id="KW-0862">Zinc</keyword>
<name>A0ABZ2YSC6_9BACT</name>
<feature type="domain" description="SWIM-type" evidence="3">
    <location>
        <begin position="52"/>
        <end position="85"/>
    </location>
</feature>
<evidence type="ECO:0000259" key="3">
    <source>
        <dbReference type="PROSITE" id="PS50966"/>
    </source>
</evidence>
<evidence type="ECO:0000256" key="2">
    <source>
        <dbReference type="SAM" id="MobiDB-lite"/>
    </source>
</evidence>
<sequence length="435" mass="48576">MQLTEDQILSLAPDESSRKSGRELANPSKWVSKGISDIALWGECQGSGSKPYQAQIDLTNTAFKCSCPSRKFPCKHGLGLMLLYARHAAAFTDTTAPAWVIEWMEKRTKHEEKKTEAIAKPVDASAQVKRKETREQQVEDGIAELLRWMKDIVRNGILSMPEKDPGFFSEMARRMIDAKAPGLAGMVRNLGSVGFYREDWQSRFMDQLCRMYLVATGFLNRNALPADLAEDIRSGTGFTQSQETLKSYPGVSDTWIVLGKQTSEEDNLLVEKNWLYGTSTQRYALVLQFSVRGQGLAFSLSAGMYIRAELVYFPSAAPLRAVIREQQSTRAQAAYTSCSGWLEVTAAAAAVYRTLPFDGERPYIVAQLRLVQVNGGWWLADAHNRMVQLKDGFKQLYALLSVSGGRPLDMAVLGREHVYEPLGVWAAGKYHHLSN</sequence>
<dbReference type="Pfam" id="PF04434">
    <property type="entry name" value="SWIM"/>
    <property type="match status" value="1"/>
</dbReference>
<keyword evidence="1" id="KW-0479">Metal-binding</keyword>
<keyword evidence="1" id="KW-0863">Zinc-finger</keyword>
<gene>
    <name evidence="4" type="ORF">WJU16_06615</name>
</gene>
<reference evidence="5" key="1">
    <citation type="submission" date="2024-03" db="EMBL/GenBank/DDBJ databases">
        <title>Chitinophaga horti sp. nov., isolated from garden soil.</title>
        <authorList>
            <person name="Lee D.S."/>
            <person name="Han D.M."/>
            <person name="Baek J.H."/>
            <person name="Choi D.G."/>
            <person name="Jeon J.H."/>
            <person name="Jeon C.O."/>
        </authorList>
    </citation>
    <scope>NUCLEOTIDE SEQUENCE [LARGE SCALE GENOMIC DNA]</scope>
    <source>
        <strain evidence="5">GPA1</strain>
    </source>
</reference>
<evidence type="ECO:0000313" key="5">
    <source>
        <dbReference type="Proteomes" id="UP001485459"/>
    </source>
</evidence>
<accession>A0ABZ2YSC6</accession>
<keyword evidence="5" id="KW-1185">Reference proteome</keyword>
<protein>
    <submittedName>
        <fullName evidence="4">SWIM zinc finger family protein</fullName>
    </submittedName>
</protein>
<proteinExistence type="predicted"/>
<dbReference type="Proteomes" id="UP001485459">
    <property type="component" value="Chromosome"/>
</dbReference>
<evidence type="ECO:0000256" key="1">
    <source>
        <dbReference type="PROSITE-ProRule" id="PRU00325"/>
    </source>
</evidence>
<evidence type="ECO:0000313" key="4">
    <source>
        <dbReference type="EMBL" id="WZN42706.1"/>
    </source>
</evidence>
<dbReference type="RefSeq" id="WP_341837540.1">
    <property type="nucleotide sequence ID" value="NZ_CP149822.1"/>
</dbReference>